<reference evidence="3 4" key="1">
    <citation type="submission" date="2008-09" db="EMBL/GenBank/DDBJ databases">
        <authorList>
            <person name="Fulton L."/>
            <person name="Clifton S."/>
            <person name="Fulton B."/>
            <person name="Xu J."/>
            <person name="Minx P."/>
            <person name="Pepin K.H."/>
            <person name="Johnson M."/>
            <person name="Thiruvilangam P."/>
            <person name="Bhonagiri V."/>
            <person name="Nash W.E."/>
            <person name="Mardis E.R."/>
            <person name="Wilson R.K."/>
        </authorList>
    </citation>
    <scope>NUCLEOTIDE SEQUENCE [LARGE SCALE GENOMIC DNA]</scope>
    <source>
        <strain evidence="3 4">DSM 13275</strain>
    </source>
</reference>
<comment type="caution">
    <text evidence="3">The sequence shown here is derived from an EMBL/GenBank/DDBJ whole genome shotgun (WGS) entry which is preliminary data.</text>
</comment>
<feature type="transmembrane region" description="Helical" evidence="1">
    <location>
        <begin position="198"/>
        <end position="220"/>
    </location>
</feature>
<dbReference type="Proteomes" id="UP000003178">
    <property type="component" value="Unassembled WGS sequence"/>
</dbReference>
<dbReference type="RefSeq" id="WP_006439182.1">
    <property type="nucleotide sequence ID" value="NZ_DS995355.1"/>
</dbReference>
<feature type="transmembrane region" description="Helical" evidence="1">
    <location>
        <begin position="232"/>
        <end position="256"/>
    </location>
</feature>
<feature type="transmembrane region" description="Helical" evidence="1">
    <location>
        <begin position="35"/>
        <end position="56"/>
    </location>
</feature>
<dbReference type="InterPro" id="IPR032834">
    <property type="entry name" value="NatK-like_C"/>
</dbReference>
<dbReference type="PANTHER" id="PTHR40448:SF1">
    <property type="entry name" value="TWO-COMPONENT SENSOR HISTIDINE KINASE"/>
    <property type="match status" value="1"/>
</dbReference>
<dbReference type="GO" id="GO:0016301">
    <property type="term" value="F:kinase activity"/>
    <property type="evidence" value="ECO:0007669"/>
    <property type="project" value="UniProtKB-KW"/>
</dbReference>
<accession>B6FWL2</accession>
<proteinExistence type="predicted"/>
<keyword evidence="1" id="KW-1133">Transmembrane helix</keyword>
<keyword evidence="1" id="KW-0812">Transmembrane</keyword>
<keyword evidence="1" id="KW-0472">Membrane</keyword>
<feature type="domain" description="Sensor histidine kinase NatK-like C-terminal" evidence="2">
    <location>
        <begin position="372"/>
        <end position="475"/>
    </location>
</feature>
<keyword evidence="3" id="KW-0418">Kinase</keyword>
<reference evidence="3 4" key="2">
    <citation type="submission" date="2008-10" db="EMBL/GenBank/DDBJ databases">
        <title>Draft genome sequence of Clostridium hiranonis (DSM 13275).</title>
        <authorList>
            <person name="Sudarsanam P."/>
            <person name="Ley R."/>
            <person name="Guruge J."/>
            <person name="Turnbaugh P.J."/>
            <person name="Mahowald M."/>
            <person name="Liep D."/>
            <person name="Gordon J."/>
        </authorList>
    </citation>
    <scope>NUCLEOTIDE SEQUENCE [LARGE SCALE GENOMIC DNA]</scope>
    <source>
        <strain evidence="3 4">DSM 13275</strain>
    </source>
</reference>
<evidence type="ECO:0000313" key="4">
    <source>
        <dbReference type="Proteomes" id="UP000003178"/>
    </source>
</evidence>
<dbReference type="AlphaFoldDB" id="B6FWL2"/>
<keyword evidence="4" id="KW-1185">Reference proteome</keyword>
<feature type="transmembrane region" description="Helical" evidence="1">
    <location>
        <begin position="166"/>
        <end position="186"/>
    </location>
</feature>
<dbReference type="CDD" id="cd16935">
    <property type="entry name" value="HATPase_AgrC-ComD-like"/>
    <property type="match status" value="1"/>
</dbReference>
<evidence type="ECO:0000259" key="2">
    <source>
        <dbReference type="Pfam" id="PF14501"/>
    </source>
</evidence>
<dbReference type="PANTHER" id="PTHR40448">
    <property type="entry name" value="TWO-COMPONENT SENSOR HISTIDINE KINASE"/>
    <property type="match status" value="1"/>
</dbReference>
<feature type="transmembrane region" description="Helical" evidence="1">
    <location>
        <begin position="92"/>
        <end position="110"/>
    </location>
</feature>
<name>B6FWL2_PEPHT</name>
<evidence type="ECO:0000313" key="3">
    <source>
        <dbReference type="EMBL" id="EEA86119.1"/>
    </source>
</evidence>
<dbReference type="HOGENOM" id="CLU_020211_13_1_9"/>
<dbReference type="Pfam" id="PF14501">
    <property type="entry name" value="HATPase_c_5"/>
    <property type="match status" value="1"/>
</dbReference>
<organism evidence="3 4">
    <name type="scientific">Peptacetobacter hiranonis (strain DSM 13275 / JCM 10541 / KCTC 15199 / TO-931)</name>
    <name type="common">Clostridium hiranonis</name>
    <dbReference type="NCBI Taxonomy" id="500633"/>
    <lineage>
        <taxon>Bacteria</taxon>
        <taxon>Bacillati</taxon>
        <taxon>Bacillota</taxon>
        <taxon>Clostridia</taxon>
        <taxon>Peptostreptococcales</taxon>
        <taxon>Peptostreptococcaceae</taxon>
        <taxon>Peptacetobacter</taxon>
    </lineage>
</organism>
<gene>
    <name evidence="3" type="ORF">CLOHIR_00261</name>
</gene>
<keyword evidence="3" id="KW-0808">Transferase</keyword>
<feature type="transmembrane region" description="Helical" evidence="1">
    <location>
        <begin position="122"/>
        <end position="146"/>
    </location>
</feature>
<dbReference type="Gene3D" id="3.30.565.10">
    <property type="entry name" value="Histidine kinase-like ATPase, C-terminal domain"/>
    <property type="match status" value="1"/>
</dbReference>
<dbReference type="EMBL" id="ABWP01000010">
    <property type="protein sequence ID" value="EEA86119.1"/>
    <property type="molecule type" value="Genomic_DNA"/>
</dbReference>
<dbReference type="SUPFAM" id="SSF55874">
    <property type="entry name" value="ATPase domain of HSP90 chaperone/DNA topoisomerase II/histidine kinase"/>
    <property type="match status" value="1"/>
</dbReference>
<dbReference type="GO" id="GO:0042802">
    <property type="term" value="F:identical protein binding"/>
    <property type="evidence" value="ECO:0007669"/>
    <property type="project" value="TreeGrafter"/>
</dbReference>
<dbReference type="eggNOG" id="COG0642">
    <property type="taxonomic scope" value="Bacteria"/>
</dbReference>
<sequence>MDVLIGECIDLTCIILSISILNWVVGYRKYSDIDFLKNIVIQATIIIVLYIVSRYISLWNIAILDNNINQHSSLSFNLIEIIKNMRISKEKAIWIISNIVIMIGIIYIYSKVYKLEWKKFTFLYILTGQYISMIENYFLSRFLFTFENEISMSSPLSLKFELHDWNIFNIKIIIIAITIWISVIILDKLIDRFLKNKIYRYSINIIMLNFVYIILMQYVIKTEKYGINRSELYIIIIEIIPMFTIISTVIILYIILEIKKQSEEKVKEKEMYTRLESKNDYYEKLEKSQEDIRRLYHDMNNHLYAIKNMNKNKSDSLEYIESIQNELNKANQIKASGNAIFDIIVDEKMKICENKGIEFILDLDSKNTGFIENIDMSSILGNILDNAIEACDKIENSRKYINLKSMWAKNMFVFICENSKENDVKKVEGRYITSKNDKLKHGIGIKSVEASVKKYNGKMNISCDENTFRIKVVIPKN</sequence>
<protein>
    <submittedName>
        <fullName evidence="3">Sensor histidine kinase VirS family protein</fullName>
    </submittedName>
</protein>
<evidence type="ECO:0000256" key="1">
    <source>
        <dbReference type="SAM" id="Phobius"/>
    </source>
</evidence>
<dbReference type="STRING" id="500633.CLOHIR_00261"/>
<dbReference type="InterPro" id="IPR036890">
    <property type="entry name" value="HATPase_C_sf"/>
</dbReference>